<protein>
    <submittedName>
        <fullName evidence="7">Unannotated protein</fullName>
    </submittedName>
</protein>
<dbReference type="EMBL" id="CAFBPS010000239">
    <property type="protein sequence ID" value="CAB5038211.1"/>
    <property type="molecule type" value="Genomic_DNA"/>
</dbReference>
<proteinExistence type="predicted"/>
<dbReference type="EMBL" id="CAFBLJ010000035">
    <property type="protein sequence ID" value="CAB4867832.1"/>
    <property type="molecule type" value="Genomic_DNA"/>
</dbReference>
<accession>A0A6J7SB17</accession>
<evidence type="ECO:0000256" key="1">
    <source>
        <dbReference type="SAM" id="MobiDB-lite"/>
    </source>
</evidence>
<feature type="region of interest" description="Disordered" evidence="1">
    <location>
        <begin position="54"/>
        <end position="96"/>
    </location>
</feature>
<dbReference type="EMBL" id="CAFAAL010000028">
    <property type="protein sequence ID" value="CAB4798285.1"/>
    <property type="molecule type" value="Genomic_DNA"/>
</dbReference>
<dbReference type="EMBL" id="CAFBMF010000154">
    <property type="protein sequence ID" value="CAB4912799.1"/>
    <property type="molecule type" value="Genomic_DNA"/>
</dbReference>
<dbReference type="EMBL" id="CAEZZP010000037">
    <property type="protein sequence ID" value="CAB4770113.1"/>
    <property type="molecule type" value="Genomic_DNA"/>
</dbReference>
<gene>
    <name evidence="3" type="ORF">UFOPK2880_00766</name>
    <name evidence="4" type="ORF">UFOPK3004_00505</name>
    <name evidence="5" type="ORF">UFOPK3304_00833</name>
    <name evidence="6" type="ORF">UFOPK3494_01637</name>
    <name evidence="7" type="ORF">UFOPK4134_01870</name>
</gene>
<evidence type="ECO:0000313" key="3">
    <source>
        <dbReference type="EMBL" id="CAB4770113.1"/>
    </source>
</evidence>
<feature type="domain" description="DUF2510" evidence="2">
    <location>
        <begin position="106"/>
        <end position="132"/>
    </location>
</feature>
<evidence type="ECO:0000313" key="5">
    <source>
        <dbReference type="EMBL" id="CAB4867832.1"/>
    </source>
</evidence>
<evidence type="ECO:0000259" key="2">
    <source>
        <dbReference type="Pfam" id="PF10708"/>
    </source>
</evidence>
<reference evidence="7" key="1">
    <citation type="submission" date="2020-05" db="EMBL/GenBank/DDBJ databases">
        <authorList>
            <person name="Chiriac C."/>
            <person name="Salcher M."/>
            <person name="Ghai R."/>
            <person name="Kavagutti S V."/>
        </authorList>
    </citation>
    <scope>NUCLEOTIDE SEQUENCE</scope>
</reference>
<dbReference type="AlphaFoldDB" id="A0A6J7SB17"/>
<sequence length="141" mass="15013">MLEFTSLKVTANNSADLATQLTSMSAQGWQVVSIVATGEIVAYLSRPVSVTATTPVQPTPVNDSAGWAATNTPASPTTFISPTPASAPTSTPVATQSAVPNVPADWYKDPAGRYEYRYWDGSKWTENVSRAGVMYKDPPTK</sequence>
<evidence type="ECO:0000313" key="6">
    <source>
        <dbReference type="EMBL" id="CAB4912799.1"/>
    </source>
</evidence>
<evidence type="ECO:0000313" key="4">
    <source>
        <dbReference type="EMBL" id="CAB4798285.1"/>
    </source>
</evidence>
<feature type="compositionally biased region" description="Low complexity" evidence="1">
    <location>
        <begin position="72"/>
        <end position="96"/>
    </location>
</feature>
<dbReference type="Pfam" id="PF10708">
    <property type="entry name" value="DUF2510"/>
    <property type="match status" value="1"/>
</dbReference>
<dbReference type="InterPro" id="IPR018929">
    <property type="entry name" value="DUF2510"/>
</dbReference>
<name>A0A6J7SB17_9ZZZZ</name>
<evidence type="ECO:0000313" key="7">
    <source>
        <dbReference type="EMBL" id="CAB5038211.1"/>
    </source>
</evidence>
<organism evidence="7">
    <name type="scientific">freshwater metagenome</name>
    <dbReference type="NCBI Taxonomy" id="449393"/>
    <lineage>
        <taxon>unclassified sequences</taxon>
        <taxon>metagenomes</taxon>
        <taxon>ecological metagenomes</taxon>
    </lineage>
</organism>